<dbReference type="EMBL" id="CP012898">
    <property type="protein sequence ID" value="ALJ05183.1"/>
    <property type="molecule type" value="Genomic_DNA"/>
</dbReference>
<gene>
    <name evidence="1" type="ORF">APS56_08625</name>
</gene>
<reference evidence="1 2" key="1">
    <citation type="submission" date="2015-10" db="EMBL/GenBank/DDBJ databases">
        <authorList>
            <person name="Gilbert D.G."/>
        </authorList>
    </citation>
    <scope>NUCLEOTIDE SEQUENCE [LARGE SCALE GENOMIC DNA]</scope>
    <source>
        <strain evidence="2">HZ-22</strain>
    </source>
</reference>
<dbReference type="AlphaFoldDB" id="A0A0P0DB86"/>
<evidence type="ECO:0000313" key="2">
    <source>
        <dbReference type="Proteomes" id="UP000057981"/>
    </source>
</evidence>
<evidence type="ECO:0000313" key="1">
    <source>
        <dbReference type="EMBL" id="ALJ05183.1"/>
    </source>
</evidence>
<keyword evidence="2" id="KW-1185">Reference proteome</keyword>
<sequence>MTIPILLGLVILLLGFISMNNTHQKEINKEFRDKEESNKQHIELLNEHVKRKEKIPNLIKKIFEANNNFRFENSKYEKNTKLVLNTDIYKFTITICEEEGVILYGGSRADGRTLLKIDYANDIVPKTNFKYNLYDEVDLFNELYNFISDANKLCKVKHHPFEQNNQNSKIS</sequence>
<dbReference type="STRING" id="1736674.APS56_08625"/>
<dbReference type="Proteomes" id="UP000057981">
    <property type="component" value="Chromosome"/>
</dbReference>
<organism evidence="1 2">
    <name type="scientific">Pseudalgibacter alginicilyticus</name>
    <dbReference type="NCBI Taxonomy" id="1736674"/>
    <lineage>
        <taxon>Bacteria</taxon>
        <taxon>Pseudomonadati</taxon>
        <taxon>Bacteroidota</taxon>
        <taxon>Flavobacteriia</taxon>
        <taxon>Flavobacteriales</taxon>
        <taxon>Flavobacteriaceae</taxon>
        <taxon>Pseudalgibacter</taxon>
    </lineage>
</organism>
<dbReference type="RefSeq" id="WP_054727211.1">
    <property type="nucleotide sequence ID" value="NZ_CP012898.1"/>
</dbReference>
<proteinExistence type="predicted"/>
<accession>A0A0P0DB86</accession>
<name>A0A0P0DB86_9FLAO</name>
<dbReference type="KEGG" id="ahz:APS56_08625"/>
<protein>
    <submittedName>
        <fullName evidence="1">Uncharacterized protein</fullName>
    </submittedName>
</protein>